<gene>
    <name evidence="1" type="ORF">GLOTRDRAFT_97327</name>
</gene>
<dbReference type="RefSeq" id="XP_007871648.1">
    <property type="nucleotide sequence ID" value="XM_007873457.1"/>
</dbReference>
<dbReference type="KEGG" id="gtr:GLOTRDRAFT_97327"/>
<name>S7PPS8_GLOTA</name>
<reference evidence="1 2" key="1">
    <citation type="journal article" date="2012" name="Science">
        <title>The Paleozoic origin of enzymatic lignin decomposition reconstructed from 31 fungal genomes.</title>
        <authorList>
            <person name="Floudas D."/>
            <person name="Binder M."/>
            <person name="Riley R."/>
            <person name="Barry K."/>
            <person name="Blanchette R.A."/>
            <person name="Henrissat B."/>
            <person name="Martinez A.T."/>
            <person name="Otillar R."/>
            <person name="Spatafora J.W."/>
            <person name="Yadav J.S."/>
            <person name="Aerts A."/>
            <person name="Benoit I."/>
            <person name="Boyd A."/>
            <person name="Carlson A."/>
            <person name="Copeland A."/>
            <person name="Coutinho P.M."/>
            <person name="de Vries R.P."/>
            <person name="Ferreira P."/>
            <person name="Findley K."/>
            <person name="Foster B."/>
            <person name="Gaskell J."/>
            <person name="Glotzer D."/>
            <person name="Gorecki P."/>
            <person name="Heitman J."/>
            <person name="Hesse C."/>
            <person name="Hori C."/>
            <person name="Igarashi K."/>
            <person name="Jurgens J.A."/>
            <person name="Kallen N."/>
            <person name="Kersten P."/>
            <person name="Kohler A."/>
            <person name="Kuees U."/>
            <person name="Kumar T.K.A."/>
            <person name="Kuo A."/>
            <person name="LaButti K."/>
            <person name="Larrondo L.F."/>
            <person name="Lindquist E."/>
            <person name="Ling A."/>
            <person name="Lombard V."/>
            <person name="Lucas S."/>
            <person name="Lundell T."/>
            <person name="Martin R."/>
            <person name="McLaughlin D.J."/>
            <person name="Morgenstern I."/>
            <person name="Morin E."/>
            <person name="Murat C."/>
            <person name="Nagy L.G."/>
            <person name="Nolan M."/>
            <person name="Ohm R.A."/>
            <person name="Patyshakuliyeva A."/>
            <person name="Rokas A."/>
            <person name="Ruiz-Duenas F.J."/>
            <person name="Sabat G."/>
            <person name="Salamov A."/>
            <person name="Samejima M."/>
            <person name="Schmutz J."/>
            <person name="Slot J.C."/>
            <person name="St John F."/>
            <person name="Stenlid J."/>
            <person name="Sun H."/>
            <person name="Sun S."/>
            <person name="Syed K."/>
            <person name="Tsang A."/>
            <person name="Wiebenga A."/>
            <person name="Young D."/>
            <person name="Pisabarro A."/>
            <person name="Eastwood D.C."/>
            <person name="Martin F."/>
            <person name="Cullen D."/>
            <person name="Grigoriev I.V."/>
            <person name="Hibbett D.S."/>
        </authorList>
    </citation>
    <scope>NUCLEOTIDE SEQUENCE [LARGE SCALE GENOMIC DNA]</scope>
    <source>
        <strain evidence="1 2">ATCC 11539</strain>
    </source>
</reference>
<evidence type="ECO:0000313" key="2">
    <source>
        <dbReference type="Proteomes" id="UP000030669"/>
    </source>
</evidence>
<dbReference type="GeneID" id="19309994"/>
<evidence type="ECO:0000313" key="1">
    <source>
        <dbReference type="EMBL" id="EPQ49896.1"/>
    </source>
</evidence>
<proteinExistence type="predicted"/>
<dbReference type="Proteomes" id="UP000030669">
    <property type="component" value="Unassembled WGS sequence"/>
</dbReference>
<dbReference type="AlphaFoldDB" id="S7PPS8"/>
<dbReference type="EMBL" id="KB469515">
    <property type="protein sequence ID" value="EPQ49896.1"/>
    <property type="molecule type" value="Genomic_DNA"/>
</dbReference>
<keyword evidence="2" id="KW-1185">Reference proteome</keyword>
<sequence length="269" mass="28914">MDRHTALMNSQQRRAKRYVATDGRLRVDTPPAEISISTGWRPFRRSLTVHPGCCHPPPAHSLGDDRVTVLGWFTFAPHYDAKFSGGDMTCAIHGSPGLPARSISVALCYAGGFEWADLLVRQNREEAGNTNGMAIGLRGRTAVRAAVRIVKRFRERRSSAGAAGEATPVACTSSRQGRPLTLAQRLDAISGVVEPLRGLTTTSSICESLLVRAVAATGTTLMRPIGAAVILSSQYRAALVAHKPRAILWTAVNGARSECSVTIKTSKDR</sequence>
<protein>
    <submittedName>
        <fullName evidence="1">Uncharacterized protein</fullName>
    </submittedName>
</protein>
<feature type="non-terminal residue" evidence="1">
    <location>
        <position position="269"/>
    </location>
</feature>
<dbReference type="HOGENOM" id="CLU_1040340_0_0_1"/>
<accession>S7PPS8</accession>
<organism evidence="1 2">
    <name type="scientific">Gloeophyllum trabeum (strain ATCC 11539 / FP-39264 / Madison 617)</name>
    <name type="common">Brown rot fungus</name>
    <dbReference type="NCBI Taxonomy" id="670483"/>
    <lineage>
        <taxon>Eukaryota</taxon>
        <taxon>Fungi</taxon>
        <taxon>Dikarya</taxon>
        <taxon>Basidiomycota</taxon>
        <taxon>Agaricomycotina</taxon>
        <taxon>Agaricomycetes</taxon>
        <taxon>Gloeophyllales</taxon>
        <taxon>Gloeophyllaceae</taxon>
        <taxon>Gloeophyllum</taxon>
    </lineage>
</organism>